<proteinExistence type="predicted"/>
<name>A0ABW6KA89_9BACI</name>
<sequence>MEKPLKILLLNQEEPKVQLETDVCLVIARTNGEEEDTTFVHFENISNLNELFSLGVLMWKNMQEAASSYIQQLHPEWFEGKSEEEKAKILSAVLQNLIKEAHDQLQTPNEATSESSETVH</sequence>
<dbReference type="EMBL" id="JBIACK010000004">
    <property type="protein sequence ID" value="MFE8701129.1"/>
    <property type="molecule type" value="Genomic_DNA"/>
</dbReference>
<feature type="compositionally biased region" description="Polar residues" evidence="1">
    <location>
        <begin position="104"/>
        <end position="120"/>
    </location>
</feature>
<dbReference type="RefSeq" id="WP_389360972.1">
    <property type="nucleotide sequence ID" value="NZ_JBIACK010000004.1"/>
</dbReference>
<evidence type="ECO:0000313" key="2">
    <source>
        <dbReference type="EMBL" id="MFE8701129.1"/>
    </source>
</evidence>
<organism evidence="2 3">
    <name type="scientific">Cytobacillus spartinae</name>
    <dbReference type="NCBI Taxonomy" id="3299023"/>
    <lineage>
        <taxon>Bacteria</taxon>
        <taxon>Bacillati</taxon>
        <taxon>Bacillota</taxon>
        <taxon>Bacilli</taxon>
        <taxon>Bacillales</taxon>
        <taxon>Bacillaceae</taxon>
        <taxon>Cytobacillus</taxon>
    </lineage>
</organism>
<gene>
    <name evidence="2" type="ORF">ACFYKX_11040</name>
</gene>
<comment type="caution">
    <text evidence="2">The sequence shown here is derived from an EMBL/GenBank/DDBJ whole genome shotgun (WGS) entry which is preliminary data.</text>
</comment>
<evidence type="ECO:0000313" key="3">
    <source>
        <dbReference type="Proteomes" id="UP001601059"/>
    </source>
</evidence>
<feature type="region of interest" description="Disordered" evidence="1">
    <location>
        <begin position="101"/>
        <end position="120"/>
    </location>
</feature>
<reference evidence="2 3" key="1">
    <citation type="submission" date="2024-08" db="EMBL/GenBank/DDBJ databases">
        <title>Two novel Cytobacillus novel species.</title>
        <authorList>
            <person name="Liu G."/>
        </authorList>
    </citation>
    <scope>NUCLEOTIDE SEQUENCE [LARGE SCALE GENOMIC DNA]</scope>
    <source>
        <strain evidence="2 3">FJAT-54145</strain>
    </source>
</reference>
<accession>A0ABW6KA89</accession>
<keyword evidence="3" id="KW-1185">Reference proteome</keyword>
<evidence type="ECO:0008006" key="4">
    <source>
        <dbReference type="Google" id="ProtNLM"/>
    </source>
</evidence>
<evidence type="ECO:0000256" key="1">
    <source>
        <dbReference type="SAM" id="MobiDB-lite"/>
    </source>
</evidence>
<protein>
    <recommendedName>
        <fullName evidence="4">DUF1366 domain-containing protein</fullName>
    </recommendedName>
</protein>
<dbReference type="Proteomes" id="UP001601059">
    <property type="component" value="Unassembled WGS sequence"/>
</dbReference>